<evidence type="ECO:0000259" key="7">
    <source>
        <dbReference type="SMART" id="SM00062"/>
    </source>
</evidence>
<comment type="function">
    <text evidence="4">Part of a binding-protein-dependent transport system for aliphatic sulfonates. Putative binding protein.</text>
</comment>
<evidence type="ECO:0000313" key="8">
    <source>
        <dbReference type="EMBL" id="THF65217.1"/>
    </source>
</evidence>
<evidence type="ECO:0000256" key="1">
    <source>
        <dbReference type="ARBA" id="ARBA00010742"/>
    </source>
</evidence>
<keyword evidence="3 6" id="KW-0732">Signal</keyword>
<dbReference type="Gene3D" id="3.40.190.10">
    <property type="entry name" value="Periplasmic binding protein-like II"/>
    <property type="match status" value="2"/>
</dbReference>
<dbReference type="PANTHER" id="PTHR30024">
    <property type="entry name" value="ALIPHATIC SULFONATES-BINDING PROTEIN-RELATED"/>
    <property type="match status" value="1"/>
</dbReference>
<dbReference type="PROSITE" id="PS51318">
    <property type="entry name" value="TAT"/>
    <property type="match status" value="1"/>
</dbReference>
<comment type="caution">
    <text evidence="8">The sequence shown here is derived from an EMBL/GenBank/DDBJ whole genome shotgun (WGS) entry which is preliminary data.</text>
</comment>
<dbReference type="OrthoDB" id="286202at2"/>
<dbReference type="InterPro" id="IPR006311">
    <property type="entry name" value="TAT_signal"/>
</dbReference>
<protein>
    <recommendedName>
        <fullName evidence="5">Putative aliphatic sulfonates-binding protein</fullName>
    </recommendedName>
</protein>
<name>A0A4S4AYK2_9RHOO</name>
<keyword evidence="9" id="KW-1185">Reference proteome</keyword>
<reference evidence="8 9" key="1">
    <citation type="submission" date="2019-04" db="EMBL/GenBank/DDBJ databases">
        <title>Azoarcus rhizosphaerae sp. nov. isolated from rhizosphere of Ficus religiosa.</title>
        <authorList>
            <person name="Lin S.-Y."/>
            <person name="Hameed A."/>
            <person name="Hsu Y.-H."/>
            <person name="Young C.-C."/>
        </authorList>
    </citation>
    <scope>NUCLEOTIDE SEQUENCE [LARGE SCALE GENOMIC DNA]</scope>
    <source>
        <strain evidence="8 9">CC-YHH848</strain>
    </source>
</reference>
<dbReference type="EMBL" id="SSOD01000001">
    <property type="protein sequence ID" value="THF65217.1"/>
    <property type="molecule type" value="Genomic_DNA"/>
</dbReference>
<dbReference type="InterPro" id="IPR010067">
    <property type="entry name" value="ABC_SsuA_sub-bd"/>
</dbReference>
<sequence>MSKHTINPLRRKVLGAAVAAGAAGLALPLRSFAAGDEVLRIGFQKSSSLLIIQKGQGSLEKALAPLGVKVQWTEFSSGLPMLEGLNVGSIDLSADVAETVPLFAQAAKAQLTYFVQETPSPPAQAIVVPDESPIRSLADLKGRKVGFAKAAGVHYLTVKALEKAGLKFTDIEAAYLQPADGRAAFEKGAIDAWAIWDPHLANIQGKRKVRVIADGNDVGVAYRRFYLASTPYAKRRPDVLAVVAEELRKTGEWVKNNPREAAAIHAPLVGLDPATVSVVNGRRSYAVRPVDDVALDEQQVIADVFAREKLLPVRLDARANDVWKKSA</sequence>
<dbReference type="SMART" id="SM00062">
    <property type="entry name" value="PBPb"/>
    <property type="match status" value="1"/>
</dbReference>
<keyword evidence="2" id="KW-0813">Transport</keyword>
<evidence type="ECO:0000256" key="2">
    <source>
        <dbReference type="ARBA" id="ARBA00022448"/>
    </source>
</evidence>
<dbReference type="Pfam" id="PF04069">
    <property type="entry name" value="OpuAC"/>
    <property type="match status" value="1"/>
</dbReference>
<organism evidence="8 9">
    <name type="scientific">Pseudothauera rhizosphaerae</name>
    <dbReference type="NCBI Taxonomy" id="2565932"/>
    <lineage>
        <taxon>Bacteria</taxon>
        <taxon>Pseudomonadati</taxon>
        <taxon>Pseudomonadota</taxon>
        <taxon>Betaproteobacteria</taxon>
        <taxon>Rhodocyclales</taxon>
        <taxon>Zoogloeaceae</taxon>
        <taxon>Pseudothauera</taxon>
    </lineage>
</organism>
<dbReference type="SUPFAM" id="SSF53850">
    <property type="entry name" value="Periplasmic binding protein-like II"/>
    <property type="match status" value="1"/>
</dbReference>
<evidence type="ECO:0000256" key="5">
    <source>
        <dbReference type="ARBA" id="ARBA00070228"/>
    </source>
</evidence>
<dbReference type="InterPro" id="IPR007210">
    <property type="entry name" value="ABC_Gly_betaine_transp_sub-bd"/>
</dbReference>
<proteinExistence type="inferred from homology"/>
<feature type="domain" description="Solute-binding protein family 3/N-terminal" evidence="7">
    <location>
        <begin position="38"/>
        <end position="257"/>
    </location>
</feature>
<accession>A0A4S4AYK2</accession>
<dbReference type="RefSeq" id="WP_136383110.1">
    <property type="nucleotide sequence ID" value="NZ_SSOD01000001.1"/>
</dbReference>
<dbReference type="GO" id="GO:0043190">
    <property type="term" value="C:ATP-binding cassette (ABC) transporter complex"/>
    <property type="evidence" value="ECO:0007669"/>
    <property type="project" value="InterPro"/>
</dbReference>
<dbReference type="GO" id="GO:0042626">
    <property type="term" value="F:ATPase-coupled transmembrane transporter activity"/>
    <property type="evidence" value="ECO:0007669"/>
    <property type="project" value="InterPro"/>
</dbReference>
<dbReference type="NCBIfam" id="TIGR01728">
    <property type="entry name" value="SsuA_fam"/>
    <property type="match status" value="1"/>
</dbReference>
<evidence type="ECO:0000256" key="4">
    <source>
        <dbReference type="ARBA" id="ARBA00055538"/>
    </source>
</evidence>
<dbReference type="FunFam" id="3.40.190.10:FF:000050">
    <property type="entry name" value="Sulfonate ABC transporter substrate-binding protein"/>
    <property type="match status" value="1"/>
</dbReference>
<dbReference type="Proteomes" id="UP000307956">
    <property type="component" value="Unassembled WGS sequence"/>
</dbReference>
<evidence type="ECO:0000313" key="9">
    <source>
        <dbReference type="Proteomes" id="UP000307956"/>
    </source>
</evidence>
<dbReference type="InterPro" id="IPR001638">
    <property type="entry name" value="Solute-binding_3/MltF_N"/>
</dbReference>
<feature type="signal peptide" evidence="6">
    <location>
        <begin position="1"/>
        <end position="33"/>
    </location>
</feature>
<evidence type="ECO:0000256" key="6">
    <source>
        <dbReference type="SAM" id="SignalP"/>
    </source>
</evidence>
<dbReference type="PANTHER" id="PTHR30024:SF42">
    <property type="entry name" value="ALIPHATIC SULFONATES-BINDING PROTEIN-RELATED"/>
    <property type="match status" value="1"/>
</dbReference>
<gene>
    <name evidence="8" type="ORF">E6O51_01045</name>
</gene>
<dbReference type="AlphaFoldDB" id="A0A4S4AYK2"/>
<comment type="similarity">
    <text evidence="1">Belongs to the bacterial solute-binding protein SsuA/TauA family.</text>
</comment>
<feature type="chain" id="PRO_5020746816" description="Putative aliphatic sulfonates-binding protein" evidence="6">
    <location>
        <begin position="34"/>
        <end position="327"/>
    </location>
</feature>
<evidence type="ECO:0000256" key="3">
    <source>
        <dbReference type="ARBA" id="ARBA00022729"/>
    </source>
</evidence>